<sequence length="116" mass="13287">KKKPQEFTSWTAQGKRKATAALPIIAALSSTESIQDFAERMWTWWCELQPAWRKIASNRPAPLDQFVDDFLLLDKHGQNGWLGLIVCVKWWRLGLDSLGDTARQGLEADWFIAVED</sequence>
<gene>
    <name evidence="1" type="ORF">BT96DRAFT_751270</name>
</gene>
<organism evidence="1 2">
    <name type="scientific">Gymnopus androsaceus JB14</name>
    <dbReference type="NCBI Taxonomy" id="1447944"/>
    <lineage>
        <taxon>Eukaryota</taxon>
        <taxon>Fungi</taxon>
        <taxon>Dikarya</taxon>
        <taxon>Basidiomycota</taxon>
        <taxon>Agaricomycotina</taxon>
        <taxon>Agaricomycetes</taxon>
        <taxon>Agaricomycetidae</taxon>
        <taxon>Agaricales</taxon>
        <taxon>Marasmiineae</taxon>
        <taxon>Omphalotaceae</taxon>
        <taxon>Gymnopus</taxon>
    </lineage>
</organism>
<proteinExistence type="predicted"/>
<evidence type="ECO:0000313" key="1">
    <source>
        <dbReference type="EMBL" id="KAE9390357.1"/>
    </source>
</evidence>
<evidence type="ECO:0000313" key="2">
    <source>
        <dbReference type="Proteomes" id="UP000799118"/>
    </source>
</evidence>
<accession>A0A6A4GZE6</accession>
<feature type="non-terminal residue" evidence="1">
    <location>
        <position position="1"/>
    </location>
</feature>
<protein>
    <submittedName>
        <fullName evidence="1">Uncharacterized protein</fullName>
    </submittedName>
</protein>
<reference evidence="1" key="1">
    <citation type="journal article" date="2019" name="Environ. Microbiol.">
        <title>Fungal ecological strategies reflected in gene transcription - a case study of two litter decomposers.</title>
        <authorList>
            <person name="Barbi F."/>
            <person name="Kohler A."/>
            <person name="Barry K."/>
            <person name="Baskaran P."/>
            <person name="Daum C."/>
            <person name="Fauchery L."/>
            <person name="Ihrmark K."/>
            <person name="Kuo A."/>
            <person name="LaButti K."/>
            <person name="Lipzen A."/>
            <person name="Morin E."/>
            <person name="Grigoriev I.V."/>
            <person name="Henrissat B."/>
            <person name="Lindahl B."/>
            <person name="Martin F."/>
        </authorList>
    </citation>
    <scope>NUCLEOTIDE SEQUENCE</scope>
    <source>
        <strain evidence="1">JB14</strain>
    </source>
</reference>
<name>A0A6A4GZE6_9AGAR</name>
<dbReference type="Proteomes" id="UP000799118">
    <property type="component" value="Unassembled WGS sequence"/>
</dbReference>
<feature type="non-terminal residue" evidence="1">
    <location>
        <position position="116"/>
    </location>
</feature>
<dbReference type="OrthoDB" id="2803783at2759"/>
<keyword evidence="2" id="KW-1185">Reference proteome</keyword>
<dbReference type="AlphaFoldDB" id="A0A6A4GZE6"/>
<dbReference type="EMBL" id="ML769660">
    <property type="protein sequence ID" value="KAE9390357.1"/>
    <property type="molecule type" value="Genomic_DNA"/>
</dbReference>